<evidence type="ECO:0000256" key="3">
    <source>
        <dbReference type="ARBA" id="ARBA00022737"/>
    </source>
</evidence>
<dbReference type="Pfam" id="PF25314">
    <property type="entry name" value="TNFR_nem"/>
    <property type="match status" value="2"/>
</dbReference>
<evidence type="ECO:0000313" key="10">
    <source>
        <dbReference type="WBParaSite" id="SBAD_0001135101-mRNA-1"/>
    </source>
</evidence>
<keyword evidence="2" id="KW-0732">Signal</keyword>
<dbReference type="PROSITE" id="PS50024">
    <property type="entry name" value="SEA"/>
    <property type="match status" value="1"/>
</dbReference>
<keyword evidence="4" id="KW-1015">Disulfide bond</keyword>
<evidence type="ECO:0000313" key="9">
    <source>
        <dbReference type="Proteomes" id="UP000270296"/>
    </source>
</evidence>
<dbReference type="InterPro" id="IPR001881">
    <property type="entry name" value="EGF-like_Ca-bd_dom"/>
</dbReference>
<dbReference type="SUPFAM" id="SSF82671">
    <property type="entry name" value="SEA domain"/>
    <property type="match status" value="1"/>
</dbReference>
<gene>
    <name evidence="8" type="ORF">SBAD_LOCUS10975</name>
</gene>
<dbReference type="InterPro" id="IPR036364">
    <property type="entry name" value="SEA_dom_sf"/>
</dbReference>
<dbReference type="WBParaSite" id="SBAD_0001135101-mRNA-1">
    <property type="protein sequence ID" value="SBAD_0001135101-mRNA-1"/>
    <property type="gene ID" value="SBAD_0001135101"/>
</dbReference>
<dbReference type="PROSITE" id="PS00010">
    <property type="entry name" value="ASX_HYDROXYL"/>
    <property type="match status" value="3"/>
</dbReference>
<dbReference type="InterPro" id="IPR000082">
    <property type="entry name" value="SEA_dom"/>
</dbReference>
<protein>
    <submittedName>
        <fullName evidence="10">EGF-like domain-containing protein</fullName>
    </submittedName>
</protein>
<evidence type="ECO:0000256" key="1">
    <source>
        <dbReference type="ARBA" id="ARBA00022536"/>
    </source>
</evidence>
<dbReference type="Gene3D" id="2.10.25.10">
    <property type="entry name" value="Laminin"/>
    <property type="match status" value="4"/>
</dbReference>
<dbReference type="OrthoDB" id="4405280at2759"/>
<dbReference type="InterPro" id="IPR009030">
    <property type="entry name" value="Growth_fac_rcpt_cys_sf"/>
</dbReference>
<dbReference type="InterPro" id="IPR049883">
    <property type="entry name" value="NOTCH1_EGF-like"/>
</dbReference>
<name>A0A183J527_9BILA</name>
<dbReference type="PANTHER" id="PTHR24039">
    <property type="entry name" value="FIBRILLIN-RELATED"/>
    <property type="match status" value="1"/>
</dbReference>
<keyword evidence="3" id="KW-0677">Repeat</keyword>
<dbReference type="SUPFAM" id="SSF57184">
    <property type="entry name" value="Growth factor receptor domain"/>
    <property type="match status" value="1"/>
</dbReference>
<keyword evidence="9" id="KW-1185">Reference proteome</keyword>
<dbReference type="Pfam" id="PF00008">
    <property type="entry name" value="EGF"/>
    <property type="match status" value="1"/>
</dbReference>
<feature type="domain" description="EGF-like" evidence="7">
    <location>
        <begin position="207"/>
        <end position="246"/>
    </location>
</feature>
<dbReference type="InterPro" id="IPR057353">
    <property type="entry name" value="TNFR_nem"/>
</dbReference>
<dbReference type="SMART" id="SM00181">
    <property type="entry name" value="EGF"/>
    <property type="match status" value="6"/>
</dbReference>
<accession>A0A183J527</accession>
<dbReference type="InterPro" id="IPR000152">
    <property type="entry name" value="EGF-type_Asp/Asn_hydroxyl_site"/>
</dbReference>
<evidence type="ECO:0000259" key="6">
    <source>
        <dbReference type="PROSITE" id="PS50024"/>
    </source>
</evidence>
<dbReference type="PANTHER" id="PTHR24039:SF34">
    <property type="entry name" value="TRANSMEMBRANE CELL ADHESION RECEPTOR MUA-3"/>
    <property type="match status" value="1"/>
</dbReference>
<dbReference type="GO" id="GO:0005509">
    <property type="term" value="F:calcium ion binding"/>
    <property type="evidence" value="ECO:0007669"/>
    <property type="project" value="InterPro"/>
</dbReference>
<dbReference type="SMART" id="SM00179">
    <property type="entry name" value="EGF_CA"/>
    <property type="match status" value="4"/>
</dbReference>
<keyword evidence="1 5" id="KW-0245">EGF-like domain</keyword>
<dbReference type="InterPro" id="IPR000742">
    <property type="entry name" value="EGF"/>
</dbReference>
<feature type="domain" description="SEA" evidence="6">
    <location>
        <begin position="308"/>
        <end position="428"/>
    </location>
</feature>
<organism evidence="10">
    <name type="scientific">Soboliphyme baturini</name>
    <dbReference type="NCBI Taxonomy" id="241478"/>
    <lineage>
        <taxon>Eukaryota</taxon>
        <taxon>Metazoa</taxon>
        <taxon>Ecdysozoa</taxon>
        <taxon>Nematoda</taxon>
        <taxon>Enoplea</taxon>
        <taxon>Dorylaimia</taxon>
        <taxon>Dioctophymatida</taxon>
        <taxon>Dioctophymatoidea</taxon>
        <taxon>Soboliphymatidae</taxon>
        <taxon>Soboliphyme</taxon>
    </lineage>
</organism>
<dbReference type="PROSITE" id="PS50026">
    <property type="entry name" value="EGF_3"/>
    <property type="match status" value="4"/>
</dbReference>
<feature type="domain" description="EGF-like" evidence="7">
    <location>
        <begin position="111"/>
        <end position="150"/>
    </location>
</feature>
<evidence type="ECO:0000256" key="4">
    <source>
        <dbReference type="ARBA" id="ARBA00023157"/>
    </source>
</evidence>
<dbReference type="Pfam" id="PF07645">
    <property type="entry name" value="EGF_CA"/>
    <property type="match status" value="1"/>
</dbReference>
<comment type="caution">
    <text evidence="5">Lacks conserved residue(s) required for the propagation of feature annotation.</text>
</comment>
<feature type="domain" description="EGF-like" evidence="7">
    <location>
        <begin position="8"/>
        <end position="48"/>
    </location>
</feature>
<reference evidence="10" key="1">
    <citation type="submission" date="2016-06" db="UniProtKB">
        <authorList>
            <consortium name="WormBaseParasite"/>
        </authorList>
    </citation>
    <scope>IDENTIFICATION</scope>
</reference>
<evidence type="ECO:0000313" key="8">
    <source>
        <dbReference type="EMBL" id="VDP36092.1"/>
    </source>
</evidence>
<dbReference type="EMBL" id="UZAM01014863">
    <property type="protein sequence ID" value="VDP36092.1"/>
    <property type="molecule type" value="Genomic_DNA"/>
</dbReference>
<dbReference type="Proteomes" id="UP000270296">
    <property type="component" value="Unassembled WGS sequence"/>
</dbReference>
<evidence type="ECO:0000256" key="5">
    <source>
        <dbReference type="PROSITE-ProRule" id="PRU00076"/>
    </source>
</evidence>
<proteinExistence type="predicted"/>
<sequence length="674" mass="75513">MSYVICLEKSRCSDPSENNCSPYAFCTELGDDDYTCKCRDGYEDVSEDPSNYPGRVCEPFEDKCNDLTLKEQHPNALCTKVGRKYIWECKPGYYDASPDPMNNPGEVCVQLIDECKNPQNNNCSRYAKCIDKQMGYTCECLSGYYDNNPEMPGRLCTLIVNECEYDNMNDCHPHATCTDQLVGYNCSCKPPFHDMSPDPKKPGRICQYNECLDDTMNDCDSNAECQDTDESYICFCKHGFMDEDPTRPGRKCAPITTLPPITTPTPCDIPCGRKRCCSSLGEVCLQGECACPPGYGRNAPSEHCVVVDVFHIPANVIRRGSYPLVWTSSYAEPHSATSIDMMDVFLTGLSQVIEKTPVRSGYITSTVLDIANPKTISSQAKGLVFKSDIEFRRGSTNQDELCHYLNDVVRQANYTLGSTELRLDPNFDFCEGFKEAPENLCGDRVCDKSLNEICLGGKMCGCAFGKGRRLSNEQCVDVMPIELPLWVIREGHEYLTYNRSVANMASPLYQHLVKTFTTGFTVYFPAADSIAPAEAFDRLMTSVESTDFAIGNTDLYINDYQPPFSCYRHNCDKNALLIDRGDGGCACKCREGYVDADVRHPGMQCNKIRKDLKNPEKIYPSKPHGLLFNTTFAVSPGSITKEEFCQRLIEEIRRSDDRIDGSQLFLSQIDPCST</sequence>
<dbReference type="InterPro" id="IPR018097">
    <property type="entry name" value="EGF_Ca-bd_CS"/>
</dbReference>
<dbReference type="PROSITE" id="PS01187">
    <property type="entry name" value="EGF_CA"/>
    <property type="match status" value="1"/>
</dbReference>
<evidence type="ECO:0000259" key="7">
    <source>
        <dbReference type="PROSITE" id="PS50026"/>
    </source>
</evidence>
<reference evidence="8 9" key="2">
    <citation type="submission" date="2018-11" db="EMBL/GenBank/DDBJ databases">
        <authorList>
            <consortium name="Pathogen Informatics"/>
        </authorList>
    </citation>
    <scope>NUCLEOTIDE SEQUENCE [LARGE SCALE GENOMIC DNA]</scope>
</reference>
<feature type="domain" description="EGF-like" evidence="7">
    <location>
        <begin position="159"/>
        <end position="198"/>
    </location>
</feature>
<dbReference type="CDD" id="cd00054">
    <property type="entry name" value="EGF_CA"/>
    <property type="match status" value="2"/>
</dbReference>
<evidence type="ECO:0000256" key="2">
    <source>
        <dbReference type="ARBA" id="ARBA00022729"/>
    </source>
</evidence>
<dbReference type="AlphaFoldDB" id="A0A183J527"/>